<dbReference type="OrthoDB" id="2277003at2759"/>
<feature type="compositionally biased region" description="Polar residues" evidence="1">
    <location>
        <begin position="211"/>
        <end position="224"/>
    </location>
</feature>
<accession>A0A0C9N947</accession>
<sequence length="519" mass="58219">MPNESNSHRSSVLKQKIINDKSRKFRWSSCFSFVTSKLGRKSNKLSSNQQLRLSQSYEDFDNKHNDLSETIDVAKVKPSSSSSSSMIIWSHQHLVQQRQQQPSPIMPPPSLSPPPRQIKSKRDSYNNSASTATTTSRRPLIDPTLTPRVKPMSIKTRKQPSLLRLSLDAELLQSPDGDNDSFFTFKTGHSTSSTSITSTTTPSVPFRSGTLGATNNPRVNSNAMQPLPSSPPPLPPLNIPLDPTVSQSRPQSQATTTTDSPISMNASDEDEHKLTLIERRRRRSPLSMPNTDQLTLALDEMLIEERQQQQQQQQPPDDSSWRQQLLEQTLAYTFNDRSRQDAMMALEGKKVRAVSLQPIAHIRELDDHFEQQPDSAVVRDKAQYEAIVASTTTQRRQSSYEDKKQPRTSLRARSPSVAMTVEVESKHQQQQQLEIITENEIATCRTPTSASSKFPVVHSNTLLLNVTPETPPYHKQTAPSLISAPSTPNSIDSSVIEQEDYMNHQMQLCLSTTLNDTTN</sequence>
<feature type="region of interest" description="Disordered" evidence="1">
    <location>
        <begin position="186"/>
        <end position="291"/>
    </location>
</feature>
<dbReference type="EMBL" id="DF836800">
    <property type="protein sequence ID" value="GAN11233.1"/>
    <property type="molecule type" value="Genomic_DNA"/>
</dbReference>
<feature type="compositionally biased region" description="Pro residues" evidence="1">
    <location>
        <begin position="104"/>
        <end position="116"/>
    </location>
</feature>
<feature type="region of interest" description="Disordered" evidence="1">
    <location>
        <begin position="389"/>
        <end position="416"/>
    </location>
</feature>
<gene>
    <name evidence="2" type="ORF">MAM1_0511d10792</name>
</gene>
<feature type="region of interest" description="Disordered" evidence="1">
    <location>
        <begin position="93"/>
        <end position="157"/>
    </location>
</feature>
<proteinExistence type="predicted"/>
<name>A0A0C9N947_9FUNG</name>
<protein>
    <submittedName>
        <fullName evidence="2">Uncharacterized protein</fullName>
    </submittedName>
</protein>
<evidence type="ECO:0000256" key="1">
    <source>
        <dbReference type="SAM" id="MobiDB-lite"/>
    </source>
</evidence>
<feature type="compositionally biased region" description="Low complexity" evidence="1">
    <location>
        <begin position="190"/>
        <end position="203"/>
    </location>
</feature>
<keyword evidence="3" id="KW-1185">Reference proteome</keyword>
<feature type="compositionally biased region" description="Pro residues" evidence="1">
    <location>
        <begin position="228"/>
        <end position="238"/>
    </location>
</feature>
<organism evidence="2">
    <name type="scientific">Mucor ambiguus</name>
    <dbReference type="NCBI Taxonomy" id="91626"/>
    <lineage>
        <taxon>Eukaryota</taxon>
        <taxon>Fungi</taxon>
        <taxon>Fungi incertae sedis</taxon>
        <taxon>Mucoromycota</taxon>
        <taxon>Mucoromycotina</taxon>
        <taxon>Mucoromycetes</taxon>
        <taxon>Mucorales</taxon>
        <taxon>Mucorineae</taxon>
        <taxon>Mucoraceae</taxon>
        <taxon>Mucor</taxon>
    </lineage>
</organism>
<dbReference type="Proteomes" id="UP000053815">
    <property type="component" value="Unassembled WGS sequence"/>
</dbReference>
<feature type="compositionally biased region" description="Low complexity" evidence="1">
    <location>
        <begin position="125"/>
        <end position="136"/>
    </location>
</feature>
<dbReference type="AlphaFoldDB" id="A0A0C9N947"/>
<feature type="compositionally biased region" description="Polar residues" evidence="1">
    <location>
        <begin position="244"/>
        <end position="266"/>
    </location>
</feature>
<evidence type="ECO:0000313" key="3">
    <source>
        <dbReference type="Proteomes" id="UP000053815"/>
    </source>
</evidence>
<evidence type="ECO:0000313" key="2">
    <source>
        <dbReference type="EMBL" id="GAN11233.1"/>
    </source>
</evidence>
<reference evidence="2" key="1">
    <citation type="submission" date="2014-09" db="EMBL/GenBank/DDBJ databases">
        <title>Draft genome sequence of an oleaginous Mucoromycotina fungus Mucor ambiguus NBRC6742.</title>
        <authorList>
            <person name="Takeda I."/>
            <person name="Yamane N."/>
            <person name="Morita T."/>
            <person name="Tamano K."/>
            <person name="Machida M."/>
            <person name="Baker S."/>
            <person name="Koike H."/>
        </authorList>
    </citation>
    <scope>NUCLEOTIDE SEQUENCE</scope>
    <source>
        <strain evidence="2">NBRC 6742</strain>
    </source>
</reference>
<feature type="compositionally biased region" description="Low complexity" evidence="1">
    <location>
        <begin position="93"/>
        <end position="103"/>
    </location>
</feature>